<evidence type="ECO:0000313" key="2">
    <source>
        <dbReference type="EMBL" id="PVH64205.1"/>
    </source>
</evidence>
<reference evidence="2" key="1">
    <citation type="submission" date="2018-04" db="EMBL/GenBank/DDBJ databases">
        <title>WGS assembly of Panicum hallii.</title>
        <authorList>
            <person name="Lovell J."/>
            <person name="Jenkins J."/>
            <person name="Lowry D."/>
            <person name="Mamidi S."/>
            <person name="Sreedasyam A."/>
            <person name="Weng X."/>
            <person name="Barry K."/>
            <person name="Bonette J."/>
            <person name="Campitelli B."/>
            <person name="Daum C."/>
            <person name="Gordon S."/>
            <person name="Gould B."/>
            <person name="Lipzen A."/>
            <person name="Macqueen A."/>
            <person name="Palacio-Mejia J."/>
            <person name="Plott C."/>
            <person name="Shakirov E."/>
            <person name="Shu S."/>
            <person name="Yoshinaga Y."/>
            <person name="Zane M."/>
            <person name="Rokhsar D."/>
            <person name="Grimwood J."/>
            <person name="Schmutz J."/>
            <person name="Juenger T."/>
        </authorList>
    </citation>
    <scope>NUCLEOTIDE SEQUENCE [LARGE SCALE GENOMIC DNA]</scope>
    <source>
        <strain evidence="2">FIL2</strain>
    </source>
</reference>
<feature type="region of interest" description="Disordered" evidence="1">
    <location>
        <begin position="56"/>
        <end position="97"/>
    </location>
</feature>
<sequence length="132" mass="13981">MSSHDGCSRSDRARDARPRCSTSSRRRIRHHRHGPGLAQHDVAGLQLAVLIARHPASSSDGADASVNRQRRPCSGHTCAWPGAPRTSPTTLRPPTAAGWQAGGANAVQLLDVLCFLRQLSVSASAPSNRSGC</sequence>
<feature type="region of interest" description="Disordered" evidence="1">
    <location>
        <begin position="1"/>
        <end position="36"/>
    </location>
</feature>
<name>A0A2T8KPV5_9POAL</name>
<feature type="compositionally biased region" description="Basic residues" evidence="1">
    <location>
        <begin position="24"/>
        <end position="34"/>
    </location>
</feature>
<proteinExistence type="predicted"/>
<dbReference type="EMBL" id="CM008047">
    <property type="protein sequence ID" value="PVH64205.1"/>
    <property type="molecule type" value="Genomic_DNA"/>
</dbReference>
<dbReference type="AlphaFoldDB" id="A0A2T8KPV5"/>
<accession>A0A2T8KPV5</accession>
<protein>
    <submittedName>
        <fullName evidence="2">Uncharacterized protein</fullName>
    </submittedName>
</protein>
<organism evidence="2">
    <name type="scientific">Panicum hallii</name>
    <dbReference type="NCBI Taxonomy" id="206008"/>
    <lineage>
        <taxon>Eukaryota</taxon>
        <taxon>Viridiplantae</taxon>
        <taxon>Streptophyta</taxon>
        <taxon>Embryophyta</taxon>
        <taxon>Tracheophyta</taxon>
        <taxon>Spermatophyta</taxon>
        <taxon>Magnoliopsida</taxon>
        <taxon>Liliopsida</taxon>
        <taxon>Poales</taxon>
        <taxon>Poaceae</taxon>
        <taxon>PACMAD clade</taxon>
        <taxon>Panicoideae</taxon>
        <taxon>Panicodae</taxon>
        <taxon>Paniceae</taxon>
        <taxon>Panicinae</taxon>
        <taxon>Panicum</taxon>
        <taxon>Panicum sect. Panicum</taxon>
    </lineage>
</organism>
<gene>
    <name evidence="2" type="ORF">PAHAL_2G214600</name>
</gene>
<feature type="compositionally biased region" description="Basic and acidic residues" evidence="1">
    <location>
        <begin position="1"/>
        <end position="18"/>
    </location>
</feature>
<dbReference type="Proteomes" id="UP000243499">
    <property type="component" value="Chromosome 2"/>
</dbReference>
<dbReference type="Gramene" id="PVH64205">
    <property type="protein sequence ID" value="PVH64205"/>
    <property type="gene ID" value="PAHAL_2G214600"/>
</dbReference>
<feature type="compositionally biased region" description="Low complexity" evidence="1">
    <location>
        <begin position="83"/>
        <end position="97"/>
    </location>
</feature>
<evidence type="ECO:0000256" key="1">
    <source>
        <dbReference type="SAM" id="MobiDB-lite"/>
    </source>
</evidence>